<dbReference type="Gene3D" id="1.20.1600.10">
    <property type="entry name" value="Outer membrane efflux proteins (OEP)"/>
    <property type="match status" value="1"/>
</dbReference>
<dbReference type="Gene3D" id="2.20.200.10">
    <property type="entry name" value="Outer membrane efflux proteins (OEP)"/>
    <property type="match status" value="1"/>
</dbReference>
<dbReference type="NCBIfam" id="TIGR01845">
    <property type="entry name" value="outer_NodT"/>
    <property type="match status" value="1"/>
</dbReference>
<dbReference type="GO" id="GO:0005886">
    <property type="term" value="C:plasma membrane"/>
    <property type="evidence" value="ECO:0007669"/>
    <property type="project" value="UniProtKB-SubCell"/>
</dbReference>
<evidence type="ECO:0000256" key="1">
    <source>
        <dbReference type="ARBA" id="ARBA00007613"/>
    </source>
</evidence>
<reference evidence="3" key="1">
    <citation type="submission" date="2020-07" db="EMBL/GenBank/DDBJ databases">
        <authorList>
            <person name="Camacho E."/>
        </authorList>
    </citation>
    <scope>NUCLEOTIDE SEQUENCE</scope>
    <source>
        <strain evidence="3">MPO218</strain>
    </source>
</reference>
<keyword evidence="2" id="KW-0472">Membrane</keyword>
<dbReference type="PANTHER" id="PTHR30203:SF21">
    <property type="entry name" value="OUTER MEMBRANE COMPONENT OF MULTIDRUG EFFLUX PUMP-RELATED"/>
    <property type="match status" value="1"/>
</dbReference>
<dbReference type="InterPro" id="IPR003423">
    <property type="entry name" value="OMP_efflux"/>
</dbReference>
<comment type="similarity">
    <text evidence="1 2">Belongs to the outer membrane factor (OMF) (TC 1.B.17) family.</text>
</comment>
<accession>A0A975HC85</accession>
<dbReference type="GO" id="GO:0015562">
    <property type="term" value="F:efflux transmembrane transporter activity"/>
    <property type="evidence" value="ECO:0007669"/>
    <property type="project" value="InterPro"/>
</dbReference>
<protein>
    <submittedName>
        <fullName evidence="3">Efflux transporter outer membrane subunit</fullName>
    </submittedName>
</protein>
<dbReference type="AlphaFoldDB" id="A0A975HC85"/>
<sequence>MVRRAATSFATALLAGCAAVGPNYHLPEAAAVRAPEAQGAFLSGGTAATAEPLPDHWWTLYDDPLLDGLVERALAANTDLRVAEANLDRSLALLDQREAGREIQGGTNVETSWAQRSAEAELQHVKPPTRQIYNAGLGVSYDLDLFGGLRRGIEAASADAEAAVAARDLARVNVAAETARAYADICNAGHQIDVLGRAIALQERGVGLTRTLIAHGRAAPYELDRRQGLLETSRARLPRLAARQRNALLRVTALAGAMPAQADAGLLQCRRPLELARAVPAGDGEALLRRRPDIRMAERRLAAATARIGVATADLYPSIRIGASIGSTGAAADAFSPLTNRFGIGPLIDWTLNRHAARARIAATEAQGRADLAAFDGVVLAALREVETALVGYAAGLDRQASLDRARDDAARVAAQTAQLRRGGRIAELPALEAERDLVATEQAAAEGRAALNEEQIALFLALGGGWTVEAAAKDGASPH</sequence>
<keyword evidence="2" id="KW-0564">Palmitate</keyword>
<comment type="subcellular location">
    <subcellularLocation>
        <location evidence="2">Cell membrane</location>
        <topology evidence="2">Lipid-anchor</topology>
    </subcellularLocation>
</comment>
<name>A0A975HC85_9SPHN</name>
<evidence type="ECO:0000313" key="3">
    <source>
        <dbReference type="EMBL" id="QTH19993.1"/>
    </source>
</evidence>
<dbReference type="PANTHER" id="PTHR30203">
    <property type="entry name" value="OUTER MEMBRANE CATION EFFLUX PROTEIN"/>
    <property type="match status" value="1"/>
</dbReference>
<dbReference type="SUPFAM" id="SSF56954">
    <property type="entry name" value="Outer membrane efflux proteins (OEP)"/>
    <property type="match status" value="1"/>
</dbReference>
<keyword evidence="2" id="KW-1134">Transmembrane beta strand</keyword>
<evidence type="ECO:0000313" key="4">
    <source>
        <dbReference type="Proteomes" id="UP000664914"/>
    </source>
</evidence>
<keyword evidence="2" id="KW-0449">Lipoprotein</keyword>
<dbReference type="EMBL" id="CP059319">
    <property type="protein sequence ID" value="QTH19993.1"/>
    <property type="molecule type" value="Genomic_DNA"/>
</dbReference>
<organism evidence="3 4">
    <name type="scientific">Rhizorhabdus wittichii</name>
    <dbReference type="NCBI Taxonomy" id="160791"/>
    <lineage>
        <taxon>Bacteria</taxon>
        <taxon>Pseudomonadati</taxon>
        <taxon>Pseudomonadota</taxon>
        <taxon>Alphaproteobacteria</taxon>
        <taxon>Sphingomonadales</taxon>
        <taxon>Sphingomonadaceae</taxon>
        <taxon>Rhizorhabdus</taxon>
    </lineage>
</organism>
<keyword evidence="2" id="KW-0812">Transmembrane</keyword>
<dbReference type="PROSITE" id="PS51257">
    <property type="entry name" value="PROKAR_LIPOPROTEIN"/>
    <property type="match status" value="1"/>
</dbReference>
<proteinExistence type="inferred from homology"/>
<dbReference type="InterPro" id="IPR010131">
    <property type="entry name" value="MdtP/NodT-like"/>
</dbReference>
<dbReference type="RefSeq" id="WP_208631877.1">
    <property type="nucleotide sequence ID" value="NZ_CP059319.1"/>
</dbReference>
<evidence type="ECO:0000256" key="2">
    <source>
        <dbReference type="RuleBase" id="RU362097"/>
    </source>
</evidence>
<reference evidence="3" key="2">
    <citation type="submission" date="2021-04" db="EMBL/GenBank/DDBJ databases">
        <title>Isolation and genomic analysis of the ibuprofen-degrading bacterium Sphingomonas strain MPO218.</title>
        <authorList>
            <person name="Aulestia M."/>
            <person name="Flores A."/>
            <person name="Mangas E.L."/>
            <person name="Perez-Pulido A.J."/>
            <person name="Santero E."/>
            <person name="Camacho E.M."/>
        </authorList>
    </citation>
    <scope>NUCLEOTIDE SEQUENCE</scope>
    <source>
        <strain evidence="3">MPO218</strain>
    </source>
</reference>
<dbReference type="Pfam" id="PF02321">
    <property type="entry name" value="OEP"/>
    <property type="match status" value="2"/>
</dbReference>
<dbReference type="Proteomes" id="UP000664914">
    <property type="component" value="Chromosome"/>
</dbReference>
<gene>
    <name evidence="3" type="ORF">HRJ34_16685</name>
</gene>